<reference evidence="1 2" key="1">
    <citation type="submission" date="2020-11" db="EMBL/GenBank/DDBJ databases">
        <authorList>
            <person name="Lassalle F."/>
        </authorList>
    </citation>
    <scope>NUCLEOTIDE SEQUENCE [LARGE SCALE GENOMIC DNA]</scope>
    <source>
        <strain evidence="1 2">JC140</strain>
    </source>
</reference>
<organism evidence="1 2">
    <name type="scientific">Pseudorhizobium endolithicum</name>
    <dbReference type="NCBI Taxonomy" id="1191678"/>
    <lineage>
        <taxon>Bacteria</taxon>
        <taxon>Pseudomonadati</taxon>
        <taxon>Pseudomonadota</taxon>
        <taxon>Alphaproteobacteria</taxon>
        <taxon>Hyphomicrobiales</taxon>
        <taxon>Rhizobiaceae</taxon>
        <taxon>Rhizobium/Agrobacterium group</taxon>
        <taxon>Pseudorhizobium</taxon>
    </lineage>
</organism>
<evidence type="ECO:0000313" key="1">
    <source>
        <dbReference type="EMBL" id="CAD7037706.1"/>
    </source>
</evidence>
<protein>
    <submittedName>
        <fullName evidence="1">Uncharacterized protein</fullName>
    </submittedName>
</protein>
<dbReference type="Proteomes" id="UP000606921">
    <property type="component" value="Unassembled WGS sequence"/>
</dbReference>
<evidence type="ECO:0000313" key="2">
    <source>
        <dbReference type="Proteomes" id="UP000606921"/>
    </source>
</evidence>
<keyword evidence="2" id="KW-1185">Reference proteome</keyword>
<accession>A0ABM8PMB5</accession>
<sequence length="36" mass="4247">MAFFLEARDCGRAKEFTARVGQVQLDEKTEVQRRYP</sequence>
<dbReference type="EMBL" id="CABFWF030000011">
    <property type="protein sequence ID" value="CAD7037706.1"/>
    <property type="molecule type" value="Genomic_DNA"/>
</dbReference>
<proteinExistence type="predicted"/>
<comment type="caution">
    <text evidence="1">The sequence shown here is derived from an EMBL/GenBank/DDBJ whole genome shotgun (WGS) entry which is preliminary data.</text>
</comment>
<name>A0ABM8PMB5_9HYPH</name>
<gene>
    <name evidence="1" type="ORF">REJC140_03695</name>
</gene>